<proteinExistence type="predicted"/>
<dbReference type="AlphaFoldDB" id="A0AAV7NA04"/>
<sequence length="82" mass="9334">MPKGAVYGLDFMTLSSCTFSEAAGYVRVRAQRVSRLLLHHLGRGVNAFWDLLRMLWPLPHNVKFPRPTSRASCFLKRGDTDI</sequence>
<reference evidence="1" key="1">
    <citation type="journal article" date="2022" name="bioRxiv">
        <title>Sequencing and chromosome-scale assembly of the giantPleurodeles waltlgenome.</title>
        <authorList>
            <person name="Brown T."/>
            <person name="Elewa A."/>
            <person name="Iarovenko S."/>
            <person name="Subramanian E."/>
            <person name="Araus A.J."/>
            <person name="Petzold A."/>
            <person name="Susuki M."/>
            <person name="Suzuki K.-i.T."/>
            <person name="Hayashi T."/>
            <person name="Toyoda A."/>
            <person name="Oliveira C."/>
            <person name="Osipova E."/>
            <person name="Leigh N.D."/>
            <person name="Simon A."/>
            <person name="Yun M.H."/>
        </authorList>
    </citation>
    <scope>NUCLEOTIDE SEQUENCE</scope>
    <source>
        <strain evidence="1">20211129_DDA</strain>
        <tissue evidence="1">Liver</tissue>
    </source>
</reference>
<evidence type="ECO:0000313" key="2">
    <source>
        <dbReference type="Proteomes" id="UP001066276"/>
    </source>
</evidence>
<gene>
    <name evidence="1" type="ORF">NDU88_008519</name>
</gene>
<comment type="caution">
    <text evidence="1">The sequence shown here is derived from an EMBL/GenBank/DDBJ whole genome shotgun (WGS) entry which is preliminary data.</text>
</comment>
<accession>A0AAV7NA04</accession>
<evidence type="ECO:0000313" key="1">
    <source>
        <dbReference type="EMBL" id="KAJ1111183.1"/>
    </source>
</evidence>
<organism evidence="1 2">
    <name type="scientific">Pleurodeles waltl</name>
    <name type="common">Iberian ribbed newt</name>
    <dbReference type="NCBI Taxonomy" id="8319"/>
    <lineage>
        <taxon>Eukaryota</taxon>
        <taxon>Metazoa</taxon>
        <taxon>Chordata</taxon>
        <taxon>Craniata</taxon>
        <taxon>Vertebrata</taxon>
        <taxon>Euteleostomi</taxon>
        <taxon>Amphibia</taxon>
        <taxon>Batrachia</taxon>
        <taxon>Caudata</taxon>
        <taxon>Salamandroidea</taxon>
        <taxon>Salamandridae</taxon>
        <taxon>Pleurodelinae</taxon>
        <taxon>Pleurodeles</taxon>
    </lineage>
</organism>
<dbReference type="EMBL" id="JANPWB010000013">
    <property type="protein sequence ID" value="KAJ1111183.1"/>
    <property type="molecule type" value="Genomic_DNA"/>
</dbReference>
<protein>
    <submittedName>
        <fullName evidence="1">Uncharacterized protein</fullName>
    </submittedName>
</protein>
<keyword evidence="2" id="KW-1185">Reference proteome</keyword>
<dbReference type="Proteomes" id="UP001066276">
    <property type="component" value="Chromosome 9"/>
</dbReference>
<name>A0AAV7NA04_PLEWA</name>